<accession>A0A3N4INS1</accession>
<gene>
    <name evidence="3" type="ORF">BJ508DRAFT_358454</name>
</gene>
<evidence type="ECO:0000256" key="2">
    <source>
        <dbReference type="SAM" id="SignalP"/>
    </source>
</evidence>
<name>A0A3N4INS1_ASCIM</name>
<sequence length="180" mass="20619">MKFSLSTSIAICLLATQAVAIPMPPPNLGPQNNHRRVDRQTEMPARQARMEELRQTQENTAHRSGSSSGFMPMGGMNQRQRPFTASSIYNTDTWGQDDHNDADNERHDFSEQCNPRADCMNAMSSLWDFWEAGKEILEILHKYCRKAGILRKRDIENGLPEDDLMEFCVLADRIEDLMEE</sequence>
<keyword evidence="2" id="KW-0732">Signal</keyword>
<proteinExistence type="predicted"/>
<feature type="compositionally biased region" description="Low complexity" evidence="1">
    <location>
        <begin position="64"/>
        <end position="73"/>
    </location>
</feature>
<reference evidence="3 4" key="1">
    <citation type="journal article" date="2018" name="Nat. Ecol. Evol.">
        <title>Pezizomycetes genomes reveal the molecular basis of ectomycorrhizal truffle lifestyle.</title>
        <authorList>
            <person name="Murat C."/>
            <person name="Payen T."/>
            <person name="Noel B."/>
            <person name="Kuo A."/>
            <person name="Morin E."/>
            <person name="Chen J."/>
            <person name="Kohler A."/>
            <person name="Krizsan K."/>
            <person name="Balestrini R."/>
            <person name="Da Silva C."/>
            <person name="Montanini B."/>
            <person name="Hainaut M."/>
            <person name="Levati E."/>
            <person name="Barry K.W."/>
            <person name="Belfiori B."/>
            <person name="Cichocki N."/>
            <person name="Clum A."/>
            <person name="Dockter R.B."/>
            <person name="Fauchery L."/>
            <person name="Guy J."/>
            <person name="Iotti M."/>
            <person name="Le Tacon F."/>
            <person name="Lindquist E.A."/>
            <person name="Lipzen A."/>
            <person name="Malagnac F."/>
            <person name="Mello A."/>
            <person name="Molinier V."/>
            <person name="Miyauchi S."/>
            <person name="Poulain J."/>
            <person name="Riccioni C."/>
            <person name="Rubini A."/>
            <person name="Sitrit Y."/>
            <person name="Splivallo R."/>
            <person name="Traeger S."/>
            <person name="Wang M."/>
            <person name="Zifcakova L."/>
            <person name="Wipf D."/>
            <person name="Zambonelli A."/>
            <person name="Paolocci F."/>
            <person name="Nowrousian M."/>
            <person name="Ottonello S."/>
            <person name="Baldrian P."/>
            <person name="Spatafora J.W."/>
            <person name="Henrissat B."/>
            <person name="Nagy L.G."/>
            <person name="Aury J.M."/>
            <person name="Wincker P."/>
            <person name="Grigoriev I.V."/>
            <person name="Bonfante P."/>
            <person name="Martin F.M."/>
        </authorList>
    </citation>
    <scope>NUCLEOTIDE SEQUENCE [LARGE SCALE GENOMIC DNA]</scope>
    <source>
        <strain evidence="3 4">RN42</strain>
    </source>
</reference>
<organism evidence="3 4">
    <name type="scientific">Ascobolus immersus RN42</name>
    <dbReference type="NCBI Taxonomy" id="1160509"/>
    <lineage>
        <taxon>Eukaryota</taxon>
        <taxon>Fungi</taxon>
        <taxon>Dikarya</taxon>
        <taxon>Ascomycota</taxon>
        <taxon>Pezizomycotina</taxon>
        <taxon>Pezizomycetes</taxon>
        <taxon>Pezizales</taxon>
        <taxon>Ascobolaceae</taxon>
        <taxon>Ascobolus</taxon>
    </lineage>
</organism>
<dbReference type="AlphaFoldDB" id="A0A3N4INS1"/>
<feature type="region of interest" description="Disordered" evidence="1">
    <location>
        <begin position="54"/>
        <end position="73"/>
    </location>
</feature>
<evidence type="ECO:0000256" key="1">
    <source>
        <dbReference type="SAM" id="MobiDB-lite"/>
    </source>
</evidence>
<protein>
    <submittedName>
        <fullName evidence="3">Uncharacterized protein</fullName>
    </submittedName>
</protein>
<feature type="chain" id="PRO_5018285637" evidence="2">
    <location>
        <begin position="21"/>
        <end position="180"/>
    </location>
</feature>
<keyword evidence="4" id="KW-1185">Reference proteome</keyword>
<dbReference type="EMBL" id="ML119650">
    <property type="protein sequence ID" value="RPA86368.1"/>
    <property type="molecule type" value="Genomic_DNA"/>
</dbReference>
<evidence type="ECO:0000313" key="3">
    <source>
        <dbReference type="EMBL" id="RPA86368.1"/>
    </source>
</evidence>
<evidence type="ECO:0000313" key="4">
    <source>
        <dbReference type="Proteomes" id="UP000275078"/>
    </source>
</evidence>
<feature type="signal peptide" evidence="2">
    <location>
        <begin position="1"/>
        <end position="20"/>
    </location>
</feature>
<dbReference type="Proteomes" id="UP000275078">
    <property type="component" value="Unassembled WGS sequence"/>
</dbReference>